<organism evidence="5 6">
    <name type="scientific">Dietzia aurantiaca</name>
    <dbReference type="NCBI Taxonomy" id="983873"/>
    <lineage>
        <taxon>Bacteria</taxon>
        <taxon>Bacillati</taxon>
        <taxon>Actinomycetota</taxon>
        <taxon>Actinomycetes</taxon>
        <taxon>Mycobacteriales</taxon>
        <taxon>Dietziaceae</taxon>
        <taxon>Dietzia</taxon>
    </lineage>
</organism>
<evidence type="ECO:0000256" key="1">
    <source>
        <dbReference type="SAM" id="SignalP"/>
    </source>
</evidence>
<evidence type="ECO:0000313" key="6">
    <source>
        <dbReference type="Proteomes" id="UP001595836"/>
    </source>
</evidence>
<name>A0ABV9PT86_9ACTN</name>
<feature type="domain" description="Calcineurin-like phosphoesterase N-terminal" evidence="4">
    <location>
        <begin position="108"/>
        <end position="174"/>
    </location>
</feature>
<dbReference type="RefSeq" id="WP_344994643.1">
    <property type="nucleotide sequence ID" value="NZ_BAABCD010000046.1"/>
</dbReference>
<proteinExistence type="predicted"/>
<evidence type="ECO:0000313" key="5">
    <source>
        <dbReference type="EMBL" id="MFC4755590.1"/>
    </source>
</evidence>
<feature type="domain" description="Calcineurin-like phosphoesterase C-terminal" evidence="3">
    <location>
        <begin position="427"/>
        <end position="625"/>
    </location>
</feature>
<dbReference type="Gene3D" id="2.60.40.10">
    <property type="entry name" value="Immunoglobulins"/>
    <property type="match status" value="1"/>
</dbReference>
<accession>A0ABV9PT86</accession>
<dbReference type="Pfam" id="PF16371">
    <property type="entry name" value="MetallophosN"/>
    <property type="match status" value="1"/>
</dbReference>
<evidence type="ECO:0000259" key="2">
    <source>
        <dbReference type="Pfam" id="PF00149"/>
    </source>
</evidence>
<sequence>MYLKANRAGAVRLAGARIAVAGVSAVAAVGLSVAPAVAQDGGSLPLGSVSGADGSSGSLTGSLGDLLPGGPGNDGLYTGGVQVVDGEAEDPEVLTGQVFDDANKNSRIDGGEAGIPGVSVSNGLDVVQTDAEGRYELPVRGDFTAFVTQPAGWQVPVDEQNFAQFSYNHYPEGSPELKFGGLEPTGDLPKAVNFPMAASGATAAAEQSCAIASDTQAYDMEEMEYARAGAIADLMARDDYAGCGLLLLGDNVGDDLALNPALKDSYAAAGGPLRAIPGNHDMDFDAAGPENSVDTYRRDFGAPYYSYDVGQTHFVGLFNVIYNGASADGGNGGYAEAITDEQLEWLRNDLATVDENTPIVVAAHAPIVSYTGVVTDNASELYEILADYPNAVTVGGHTHTLENHIAGDQRAEWADAGIPELTHDQVVAGAVSGSWYSGELNDDGVPYSYTSDAAEPGVLTFEFDGTERSEYYTVRGEPQDKQFLTGVNSPTWRAWAEEAQQWQEDDKAGEGPGPIATDAVSLEDVRSGESWISTSFFAGSTDADVSFSLDGGETTEGTHTQPATGEALNKGWEFTDPVSATHNLSSSGAMAQASPHVWQFDLPSDLEAGEHTVEITGTDRYGETYTDTLTFTVEAAAAE</sequence>
<gene>
    <name evidence="5" type="ORF">ACFO7U_12490</name>
</gene>
<comment type="caution">
    <text evidence="5">The sequence shown here is derived from an EMBL/GenBank/DDBJ whole genome shotgun (WGS) entry which is preliminary data.</text>
</comment>
<dbReference type="SUPFAM" id="SSF56300">
    <property type="entry name" value="Metallo-dependent phosphatases"/>
    <property type="match status" value="1"/>
</dbReference>
<keyword evidence="1" id="KW-0732">Signal</keyword>
<feature type="signal peptide" evidence="1">
    <location>
        <begin position="1"/>
        <end position="38"/>
    </location>
</feature>
<evidence type="ECO:0000259" key="3">
    <source>
        <dbReference type="Pfam" id="PF16370"/>
    </source>
</evidence>
<feature type="domain" description="Calcineurin-like phosphoesterase" evidence="2">
    <location>
        <begin position="212"/>
        <end position="400"/>
    </location>
</feature>
<protein>
    <submittedName>
        <fullName evidence="5">Calcineurin-like phosphoesterase family protein</fullName>
    </submittedName>
</protein>
<evidence type="ECO:0000259" key="4">
    <source>
        <dbReference type="Pfam" id="PF16371"/>
    </source>
</evidence>
<dbReference type="InterPro" id="IPR051918">
    <property type="entry name" value="STPP_CPPED1"/>
</dbReference>
<dbReference type="InterPro" id="IPR004843">
    <property type="entry name" value="Calcineurin-like_PHP"/>
</dbReference>
<reference evidence="6" key="1">
    <citation type="journal article" date="2019" name="Int. J. Syst. Evol. Microbiol.">
        <title>The Global Catalogue of Microorganisms (GCM) 10K type strain sequencing project: providing services to taxonomists for standard genome sequencing and annotation.</title>
        <authorList>
            <consortium name="The Broad Institute Genomics Platform"/>
            <consortium name="The Broad Institute Genome Sequencing Center for Infectious Disease"/>
            <person name="Wu L."/>
            <person name="Ma J."/>
        </authorList>
    </citation>
    <scope>NUCLEOTIDE SEQUENCE [LARGE SCALE GENOMIC DNA]</scope>
    <source>
        <strain evidence="6">JCM 11882</strain>
    </source>
</reference>
<feature type="chain" id="PRO_5046713562" evidence="1">
    <location>
        <begin position="39"/>
        <end position="639"/>
    </location>
</feature>
<dbReference type="PANTHER" id="PTHR43143:SF6">
    <property type="entry name" value="BLL3016 PROTEIN"/>
    <property type="match status" value="1"/>
</dbReference>
<dbReference type="Pfam" id="PF00149">
    <property type="entry name" value="Metallophos"/>
    <property type="match status" value="1"/>
</dbReference>
<dbReference type="InterPro" id="IPR029052">
    <property type="entry name" value="Metallo-depent_PP-like"/>
</dbReference>
<dbReference type="PANTHER" id="PTHR43143">
    <property type="entry name" value="METALLOPHOSPHOESTERASE, CALCINEURIN SUPERFAMILY"/>
    <property type="match status" value="1"/>
</dbReference>
<dbReference type="Pfam" id="PF16370">
    <property type="entry name" value="MetallophosC"/>
    <property type="match status" value="1"/>
</dbReference>
<keyword evidence="6" id="KW-1185">Reference proteome</keyword>
<dbReference type="InterPro" id="IPR032285">
    <property type="entry name" value="Metallophos_N"/>
</dbReference>
<dbReference type="InterPro" id="IPR013783">
    <property type="entry name" value="Ig-like_fold"/>
</dbReference>
<dbReference type="EMBL" id="JBHSHP010000049">
    <property type="protein sequence ID" value="MFC4755590.1"/>
    <property type="molecule type" value="Genomic_DNA"/>
</dbReference>
<dbReference type="InterPro" id="IPR032288">
    <property type="entry name" value="Metallophos_C"/>
</dbReference>
<dbReference type="Gene3D" id="3.60.21.10">
    <property type="match status" value="1"/>
</dbReference>
<dbReference type="Proteomes" id="UP001595836">
    <property type="component" value="Unassembled WGS sequence"/>
</dbReference>